<reference evidence="2 3" key="1">
    <citation type="journal article" date="2013" name="PLoS Genet.">
        <title>Distinctive expansion of potential virulence genes in the genome of the oomycete fish pathogen Saprolegnia parasitica.</title>
        <authorList>
            <person name="Jiang R.H."/>
            <person name="de Bruijn I."/>
            <person name="Haas B.J."/>
            <person name="Belmonte R."/>
            <person name="Lobach L."/>
            <person name="Christie J."/>
            <person name="van den Ackerveken G."/>
            <person name="Bottin A."/>
            <person name="Bulone V."/>
            <person name="Diaz-Moreno S.M."/>
            <person name="Dumas B."/>
            <person name="Fan L."/>
            <person name="Gaulin E."/>
            <person name="Govers F."/>
            <person name="Grenville-Briggs L.J."/>
            <person name="Horner N.R."/>
            <person name="Levin J.Z."/>
            <person name="Mammella M."/>
            <person name="Meijer H.J."/>
            <person name="Morris P."/>
            <person name="Nusbaum C."/>
            <person name="Oome S."/>
            <person name="Phillips A.J."/>
            <person name="van Rooyen D."/>
            <person name="Rzeszutek E."/>
            <person name="Saraiva M."/>
            <person name="Secombes C.J."/>
            <person name="Seidl M.F."/>
            <person name="Snel B."/>
            <person name="Stassen J.H."/>
            <person name="Sykes S."/>
            <person name="Tripathy S."/>
            <person name="van den Berg H."/>
            <person name="Vega-Arreguin J.C."/>
            <person name="Wawra S."/>
            <person name="Young S.K."/>
            <person name="Zeng Q."/>
            <person name="Dieguez-Uribeondo J."/>
            <person name="Russ C."/>
            <person name="Tyler B.M."/>
            <person name="van West P."/>
        </authorList>
    </citation>
    <scope>NUCLEOTIDE SEQUENCE [LARGE SCALE GENOMIC DNA]</scope>
    <source>
        <strain evidence="2 3">CBS 223.65</strain>
    </source>
</reference>
<accession>A0A067CNT4</accession>
<dbReference type="KEGG" id="spar:SPRG_02836"/>
<dbReference type="OrthoDB" id="74779at2759"/>
<organism evidence="2 3">
    <name type="scientific">Saprolegnia parasitica (strain CBS 223.65)</name>
    <dbReference type="NCBI Taxonomy" id="695850"/>
    <lineage>
        <taxon>Eukaryota</taxon>
        <taxon>Sar</taxon>
        <taxon>Stramenopiles</taxon>
        <taxon>Oomycota</taxon>
        <taxon>Saprolegniomycetes</taxon>
        <taxon>Saprolegniales</taxon>
        <taxon>Saprolegniaceae</taxon>
        <taxon>Saprolegnia</taxon>
    </lineage>
</organism>
<sequence length="100" mass="11477">MRPTSLPADDVHAPERWRRRATNNNNEVPLLHKPEKAATEDGLQLQLAPPSSTIWRRRFPESGWRSPKVRPRVSNQEQRVATLSLPRDGPTTALFDFKNL</sequence>
<evidence type="ECO:0000313" key="3">
    <source>
        <dbReference type="Proteomes" id="UP000030745"/>
    </source>
</evidence>
<dbReference type="GeneID" id="24125375"/>
<protein>
    <submittedName>
        <fullName evidence="2">Uncharacterized protein</fullName>
    </submittedName>
</protein>
<evidence type="ECO:0000313" key="2">
    <source>
        <dbReference type="EMBL" id="KDO32359.1"/>
    </source>
</evidence>
<gene>
    <name evidence="2" type="ORF">SPRG_02836</name>
</gene>
<dbReference type="AlphaFoldDB" id="A0A067CNT4"/>
<evidence type="ECO:0000256" key="1">
    <source>
        <dbReference type="SAM" id="MobiDB-lite"/>
    </source>
</evidence>
<feature type="region of interest" description="Disordered" evidence="1">
    <location>
        <begin position="1"/>
        <end position="26"/>
    </location>
</feature>
<dbReference type="Proteomes" id="UP000030745">
    <property type="component" value="Unassembled WGS sequence"/>
</dbReference>
<keyword evidence="3" id="KW-1185">Reference proteome</keyword>
<dbReference type="EMBL" id="KK583195">
    <property type="protein sequence ID" value="KDO32359.1"/>
    <property type="molecule type" value="Genomic_DNA"/>
</dbReference>
<name>A0A067CNT4_SAPPC</name>
<dbReference type="VEuPathDB" id="FungiDB:SPRG_02836"/>
<dbReference type="OMA" id="RRRWHRT"/>
<dbReference type="RefSeq" id="XP_012196813.1">
    <property type="nucleotide sequence ID" value="XM_012341423.1"/>
</dbReference>
<proteinExistence type="predicted"/>